<dbReference type="EMBL" id="WIXE01008371">
    <property type="protein sequence ID" value="KAK5979425.1"/>
    <property type="molecule type" value="Genomic_DNA"/>
</dbReference>
<dbReference type="Proteomes" id="UP001331761">
    <property type="component" value="Unassembled WGS sequence"/>
</dbReference>
<evidence type="ECO:0000313" key="3">
    <source>
        <dbReference type="Proteomes" id="UP001331761"/>
    </source>
</evidence>
<dbReference type="AlphaFoldDB" id="A0AAN8FIY0"/>
<keyword evidence="1" id="KW-0812">Transmembrane</keyword>
<evidence type="ECO:0000313" key="2">
    <source>
        <dbReference type="EMBL" id="KAK5979425.1"/>
    </source>
</evidence>
<comment type="caution">
    <text evidence="2">The sequence shown here is derived from an EMBL/GenBank/DDBJ whole genome shotgun (WGS) entry which is preliminary data.</text>
</comment>
<keyword evidence="3" id="KW-1185">Reference proteome</keyword>
<name>A0AAN8FIY0_TRICO</name>
<gene>
    <name evidence="2" type="ORF">GCK32_021287</name>
</gene>
<feature type="transmembrane region" description="Helical" evidence="1">
    <location>
        <begin position="7"/>
        <end position="29"/>
    </location>
</feature>
<evidence type="ECO:0000256" key="1">
    <source>
        <dbReference type="SAM" id="Phobius"/>
    </source>
</evidence>
<organism evidence="2 3">
    <name type="scientific">Trichostrongylus colubriformis</name>
    <name type="common">Black scour worm</name>
    <dbReference type="NCBI Taxonomy" id="6319"/>
    <lineage>
        <taxon>Eukaryota</taxon>
        <taxon>Metazoa</taxon>
        <taxon>Ecdysozoa</taxon>
        <taxon>Nematoda</taxon>
        <taxon>Chromadorea</taxon>
        <taxon>Rhabditida</taxon>
        <taxon>Rhabditina</taxon>
        <taxon>Rhabditomorpha</taxon>
        <taxon>Strongyloidea</taxon>
        <taxon>Trichostrongylidae</taxon>
        <taxon>Trichostrongylus</taxon>
    </lineage>
</organism>
<protein>
    <submittedName>
        <fullName evidence="2">Uncharacterized protein</fullName>
    </submittedName>
</protein>
<keyword evidence="1" id="KW-0472">Membrane</keyword>
<keyword evidence="1" id="KW-1133">Transmembrane helix</keyword>
<sequence>MRQNICVYFQLFPLCGFFVSSILLLSVAFDRLMSLQRF</sequence>
<proteinExistence type="predicted"/>
<reference evidence="2 3" key="1">
    <citation type="submission" date="2019-10" db="EMBL/GenBank/DDBJ databases">
        <title>Assembly and Annotation for the nematode Trichostrongylus colubriformis.</title>
        <authorList>
            <person name="Martin J."/>
        </authorList>
    </citation>
    <scope>NUCLEOTIDE SEQUENCE [LARGE SCALE GENOMIC DNA]</scope>
    <source>
        <strain evidence="2">G859</strain>
        <tissue evidence="2">Whole worm</tissue>
    </source>
</reference>
<accession>A0AAN8FIY0</accession>